<protein>
    <submittedName>
        <fullName evidence="2">Uncharacterized protein</fullName>
    </submittedName>
</protein>
<feature type="region of interest" description="Disordered" evidence="1">
    <location>
        <begin position="1"/>
        <end position="26"/>
    </location>
</feature>
<evidence type="ECO:0000313" key="3">
    <source>
        <dbReference type="Proteomes" id="UP001295444"/>
    </source>
</evidence>
<reference evidence="2" key="1">
    <citation type="submission" date="2022-03" db="EMBL/GenBank/DDBJ databases">
        <authorList>
            <person name="Alioto T."/>
            <person name="Alioto T."/>
            <person name="Gomez Garrido J."/>
        </authorList>
    </citation>
    <scope>NUCLEOTIDE SEQUENCE</scope>
</reference>
<evidence type="ECO:0000256" key="1">
    <source>
        <dbReference type="SAM" id="MobiDB-lite"/>
    </source>
</evidence>
<name>A0AAD1SQL6_PELCU</name>
<gene>
    <name evidence="2" type="ORF">PECUL_23A000196</name>
</gene>
<organism evidence="2 3">
    <name type="scientific">Pelobates cultripes</name>
    <name type="common">Western spadefoot toad</name>
    <dbReference type="NCBI Taxonomy" id="61616"/>
    <lineage>
        <taxon>Eukaryota</taxon>
        <taxon>Metazoa</taxon>
        <taxon>Chordata</taxon>
        <taxon>Craniata</taxon>
        <taxon>Vertebrata</taxon>
        <taxon>Euteleostomi</taxon>
        <taxon>Amphibia</taxon>
        <taxon>Batrachia</taxon>
        <taxon>Anura</taxon>
        <taxon>Pelobatoidea</taxon>
        <taxon>Pelobatidae</taxon>
        <taxon>Pelobates</taxon>
    </lineage>
</organism>
<proteinExistence type="predicted"/>
<dbReference type="AlphaFoldDB" id="A0AAD1SQL6"/>
<dbReference type="Proteomes" id="UP001295444">
    <property type="component" value="Chromosome 07"/>
</dbReference>
<accession>A0AAD1SQL6</accession>
<keyword evidence="3" id="KW-1185">Reference proteome</keyword>
<dbReference type="EMBL" id="OW240918">
    <property type="protein sequence ID" value="CAH2306427.1"/>
    <property type="molecule type" value="Genomic_DNA"/>
</dbReference>
<sequence>HSQRYGPKNQKAKARQTHGPPGNSASIIRDMQGATELLPTLGLDMNSMPIAENTTTLVPSNIGDPAKVASFVPRWGGMETHTAANT</sequence>
<evidence type="ECO:0000313" key="2">
    <source>
        <dbReference type="EMBL" id="CAH2306427.1"/>
    </source>
</evidence>
<feature type="non-terminal residue" evidence="2">
    <location>
        <position position="1"/>
    </location>
</feature>